<evidence type="ECO:0000313" key="3">
    <source>
        <dbReference type="EMBL" id="CAE8698285.1"/>
    </source>
</evidence>
<dbReference type="Gene3D" id="2.40.50.140">
    <property type="entry name" value="Nucleic acid-binding proteins"/>
    <property type="match status" value="4"/>
</dbReference>
<organism evidence="2 4">
    <name type="scientific">Polarella glacialis</name>
    <name type="common">Dinoflagellate</name>
    <dbReference type="NCBI Taxonomy" id="89957"/>
    <lineage>
        <taxon>Eukaryota</taxon>
        <taxon>Sar</taxon>
        <taxon>Alveolata</taxon>
        <taxon>Dinophyceae</taxon>
        <taxon>Suessiales</taxon>
        <taxon>Suessiaceae</taxon>
        <taxon>Polarella</taxon>
    </lineage>
</organism>
<evidence type="ECO:0000313" key="2">
    <source>
        <dbReference type="EMBL" id="CAE8581977.1"/>
    </source>
</evidence>
<gene>
    <name evidence="2" type="ORF">PGLA1383_LOCUS986</name>
    <name evidence="3" type="ORF">PGLA2088_LOCUS30655</name>
</gene>
<evidence type="ECO:0000313" key="4">
    <source>
        <dbReference type="Proteomes" id="UP000654075"/>
    </source>
</evidence>
<dbReference type="InterPro" id="IPR002059">
    <property type="entry name" value="CSP_DNA-bd"/>
</dbReference>
<dbReference type="EMBL" id="CAJNNW010028918">
    <property type="protein sequence ID" value="CAE8698285.1"/>
    <property type="molecule type" value="Genomic_DNA"/>
</dbReference>
<dbReference type="GO" id="GO:0003676">
    <property type="term" value="F:nucleic acid binding"/>
    <property type="evidence" value="ECO:0007669"/>
    <property type="project" value="InterPro"/>
</dbReference>
<comment type="caution">
    <text evidence="2">The sequence shown here is derived from an EMBL/GenBank/DDBJ whole genome shotgun (WGS) entry which is preliminary data.</text>
</comment>
<proteinExistence type="predicted"/>
<feature type="domain" description="CSD" evidence="1">
    <location>
        <begin position="235"/>
        <end position="294"/>
    </location>
</feature>
<dbReference type="InterPro" id="IPR011129">
    <property type="entry name" value="CSD"/>
</dbReference>
<protein>
    <recommendedName>
        <fullName evidence="1">CSD domain-containing protein</fullName>
    </recommendedName>
</protein>
<dbReference type="EMBL" id="CAJNNV010000259">
    <property type="protein sequence ID" value="CAE8581977.1"/>
    <property type="molecule type" value="Genomic_DNA"/>
</dbReference>
<evidence type="ECO:0000259" key="1">
    <source>
        <dbReference type="PROSITE" id="PS51857"/>
    </source>
</evidence>
<sequence>MAGRYSGVVKSWNGSKGYGFLSSPQITGDVMFLRSHLPADAKEVRGKFLEGKTVNFDLTTGPDGRAQGANMQITAAEGDFVAGEVKSYSERHGYGFITSSSLKGEVRFNRTDLDALLPGVDLKGELVICKVLLMPDGKLRAEKIMFQSSKIANRLKAGGMMGFGKGGGKGGFGQMDYGMDGNGFGKGGFGKGGFGQGYGMMDYGMDGNGFGKGGFGKGGFGKGGFGDDGRDQGQGAQGIVIAYNSGKGYGFLKCGKADSDVYFKSQDAYQEGAIVSFTLKINKDGKPSAINLQPGISSGQTYTGTVKTFLDNKGYGFISVPGQPSDVYFNKDLAPAALQNGSLVGKSVRFTVQVSADGKARAEQGAQFY</sequence>
<dbReference type="SUPFAM" id="SSF50249">
    <property type="entry name" value="Nucleic acid-binding proteins"/>
    <property type="match status" value="3"/>
</dbReference>
<feature type="domain" description="CSD" evidence="1">
    <location>
        <begin position="4"/>
        <end position="73"/>
    </location>
</feature>
<dbReference type="PANTHER" id="PTHR11544">
    <property type="entry name" value="COLD SHOCK DOMAIN CONTAINING PROTEINS"/>
    <property type="match status" value="1"/>
</dbReference>
<accession>A0A813D681</accession>
<name>A0A813D681_POLGL</name>
<dbReference type="AlphaFoldDB" id="A0A813D681"/>
<dbReference type="Proteomes" id="UP000654075">
    <property type="component" value="Unassembled WGS sequence"/>
</dbReference>
<dbReference type="SMART" id="SM00357">
    <property type="entry name" value="CSP"/>
    <property type="match status" value="3"/>
</dbReference>
<dbReference type="Proteomes" id="UP000626109">
    <property type="component" value="Unassembled WGS sequence"/>
</dbReference>
<dbReference type="InterPro" id="IPR050181">
    <property type="entry name" value="Cold_shock_domain"/>
</dbReference>
<reference evidence="2" key="1">
    <citation type="submission" date="2021-02" db="EMBL/GenBank/DDBJ databases">
        <authorList>
            <person name="Dougan E. K."/>
            <person name="Rhodes N."/>
            <person name="Thang M."/>
            <person name="Chan C."/>
        </authorList>
    </citation>
    <scope>NUCLEOTIDE SEQUENCE</scope>
</reference>
<dbReference type="PROSITE" id="PS51857">
    <property type="entry name" value="CSD_2"/>
    <property type="match status" value="2"/>
</dbReference>
<keyword evidence="4" id="KW-1185">Reference proteome</keyword>
<dbReference type="InterPro" id="IPR012340">
    <property type="entry name" value="NA-bd_OB-fold"/>
</dbReference>